<sequence length="34" mass="4097">MVASPLFFREGKWKIRTELLGKTYKTPDHYQNKL</sequence>
<proteinExistence type="predicted"/>
<comment type="caution">
    <text evidence="1">The sequence shown here is derived from an EMBL/GenBank/DDBJ whole genome shotgun (WGS) entry which is preliminary data.</text>
</comment>
<protein>
    <submittedName>
        <fullName evidence="1">Uncharacterized protein</fullName>
    </submittedName>
</protein>
<name>A0AAJ1T0R2_9BACI</name>
<reference evidence="1" key="1">
    <citation type="submission" date="2023-07" db="EMBL/GenBank/DDBJ databases">
        <title>Genomic Encyclopedia of Type Strains, Phase IV (KMG-IV): sequencing the most valuable type-strain genomes for metagenomic binning, comparative biology and taxonomic classification.</title>
        <authorList>
            <person name="Goeker M."/>
        </authorList>
    </citation>
    <scope>NUCLEOTIDE SEQUENCE</scope>
    <source>
        <strain evidence="1">DSM 23947</strain>
    </source>
</reference>
<evidence type="ECO:0000313" key="1">
    <source>
        <dbReference type="EMBL" id="MDQ0214616.1"/>
    </source>
</evidence>
<accession>A0AAJ1T0R2</accession>
<gene>
    <name evidence="1" type="ORF">J2S13_001012</name>
</gene>
<evidence type="ECO:0000313" key="2">
    <source>
        <dbReference type="Proteomes" id="UP001237207"/>
    </source>
</evidence>
<keyword evidence="2" id="KW-1185">Reference proteome</keyword>
<organism evidence="1 2">
    <name type="scientific">Oikeobacillus pervagus</name>
    <dbReference type="NCBI Taxonomy" id="1325931"/>
    <lineage>
        <taxon>Bacteria</taxon>
        <taxon>Bacillati</taxon>
        <taxon>Bacillota</taxon>
        <taxon>Bacilli</taxon>
        <taxon>Bacillales</taxon>
        <taxon>Bacillaceae</taxon>
        <taxon>Oikeobacillus</taxon>
    </lineage>
</organism>
<dbReference type="AlphaFoldDB" id="A0AAJ1T0R2"/>
<dbReference type="EMBL" id="JAUSUC010000008">
    <property type="protein sequence ID" value="MDQ0214616.1"/>
    <property type="molecule type" value="Genomic_DNA"/>
</dbReference>
<dbReference type="Proteomes" id="UP001237207">
    <property type="component" value="Unassembled WGS sequence"/>
</dbReference>